<dbReference type="InterPro" id="IPR006549">
    <property type="entry name" value="HAD-SF_hydro_IIIA"/>
</dbReference>
<evidence type="ECO:0000256" key="5">
    <source>
        <dbReference type="ARBA" id="ARBA00022801"/>
    </source>
</evidence>
<dbReference type="InterPro" id="IPR006543">
    <property type="entry name" value="Histidinol-phos"/>
</dbReference>
<dbReference type="Gene3D" id="3.40.50.1000">
    <property type="entry name" value="HAD superfamily/HAD-like"/>
    <property type="match status" value="1"/>
</dbReference>
<evidence type="ECO:0000256" key="7">
    <source>
        <dbReference type="ARBA" id="ARBA00031828"/>
    </source>
</evidence>
<feature type="compositionally biased region" description="Basic and acidic residues" evidence="8">
    <location>
        <begin position="182"/>
        <end position="195"/>
    </location>
</feature>
<evidence type="ECO:0000256" key="3">
    <source>
        <dbReference type="ARBA" id="ARBA00022490"/>
    </source>
</evidence>
<keyword evidence="4" id="KW-0479">Metal-binding</keyword>
<keyword evidence="5" id="KW-0378">Hydrolase</keyword>
<name>A0A1H9SGR0_9ACTN</name>
<dbReference type="PANTHER" id="PTHR42891:SF1">
    <property type="entry name" value="D-GLYCERO-BETA-D-MANNO-HEPTOSE-1,7-BISPHOSPHATE 7-PHOSPHATASE"/>
    <property type="match status" value="1"/>
</dbReference>
<sequence>MPNTPLDPLPRAVLFDRDGTLVVDTPYNGDPARVRPMAGSAVALSRIRTSGIPVGLISNQSGVGRGLITTGQLQAVTERVNALLGPFAVILNCPHRPEDGCLCRKPAPGMVIEACQQLGVSPQETLVVGDIGSDMAAAQAAGAQGVLVPNRVTRYEEVLAAPRVARSLLEVAELVCNPRVAHRDAREEPTRDRPAAARTAKVRP</sequence>
<dbReference type="NCBIfam" id="TIGR01549">
    <property type="entry name" value="HAD-SF-IA-v1"/>
    <property type="match status" value="1"/>
</dbReference>
<dbReference type="GO" id="GO:0005975">
    <property type="term" value="P:carbohydrate metabolic process"/>
    <property type="evidence" value="ECO:0007669"/>
    <property type="project" value="InterPro"/>
</dbReference>
<protein>
    <recommendedName>
        <fullName evidence="7">D,D-heptose 1,7-bisphosphate phosphatase</fullName>
    </recommendedName>
</protein>
<dbReference type="PANTHER" id="PTHR42891">
    <property type="entry name" value="D-GLYCERO-BETA-D-MANNO-HEPTOSE-1,7-BISPHOSPHATE 7-PHOSPHATASE"/>
    <property type="match status" value="1"/>
</dbReference>
<accession>A0A1H9SGR0</accession>
<evidence type="ECO:0000313" key="10">
    <source>
        <dbReference type="Proteomes" id="UP000198815"/>
    </source>
</evidence>
<keyword evidence="3" id="KW-0963">Cytoplasm</keyword>
<feature type="region of interest" description="Disordered" evidence="8">
    <location>
        <begin position="182"/>
        <end position="204"/>
    </location>
</feature>
<keyword evidence="6" id="KW-0119">Carbohydrate metabolism</keyword>
<dbReference type="GO" id="GO:0046872">
    <property type="term" value="F:metal ion binding"/>
    <property type="evidence" value="ECO:0007669"/>
    <property type="project" value="UniProtKB-KW"/>
</dbReference>
<organism evidence="9 10">
    <name type="scientific">Propionibacterium cyclohexanicum</name>
    <dbReference type="NCBI Taxonomy" id="64702"/>
    <lineage>
        <taxon>Bacteria</taxon>
        <taxon>Bacillati</taxon>
        <taxon>Actinomycetota</taxon>
        <taxon>Actinomycetes</taxon>
        <taxon>Propionibacteriales</taxon>
        <taxon>Propionibacteriaceae</taxon>
        <taxon>Propionibacterium</taxon>
    </lineage>
</organism>
<evidence type="ECO:0000256" key="6">
    <source>
        <dbReference type="ARBA" id="ARBA00023277"/>
    </source>
</evidence>
<keyword evidence="10" id="KW-1185">Reference proteome</keyword>
<dbReference type="InterPro" id="IPR036412">
    <property type="entry name" value="HAD-like_sf"/>
</dbReference>
<comment type="subcellular location">
    <subcellularLocation>
        <location evidence="1">Cytoplasm</location>
    </subcellularLocation>
</comment>
<comment type="similarity">
    <text evidence="2">Belongs to the GmhB family.</text>
</comment>
<gene>
    <name evidence="9" type="ORF">SAMN05443377_11344</name>
</gene>
<dbReference type="RefSeq" id="WP_218139262.1">
    <property type="nucleotide sequence ID" value="NZ_FOGZ01000013.1"/>
</dbReference>
<dbReference type="InterPro" id="IPR006439">
    <property type="entry name" value="HAD-SF_hydro_IA"/>
</dbReference>
<dbReference type="SUPFAM" id="SSF56784">
    <property type="entry name" value="HAD-like"/>
    <property type="match status" value="1"/>
</dbReference>
<dbReference type="InterPro" id="IPR023214">
    <property type="entry name" value="HAD_sf"/>
</dbReference>
<dbReference type="GO" id="GO:0016791">
    <property type="term" value="F:phosphatase activity"/>
    <property type="evidence" value="ECO:0007669"/>
    <property type="project" value="InterPro"/>
</dbReference>
<evidence type="ECO:0000256" key="8">
    <source>
        <dbReference type="SAM" id="MobiDB-lite"/>
    </source>
</evidence>
<evidence type="ECO:0000256" key="2">
    <source>
        <dbReference type="ARBA" id="ARBA00005628"/>
    </source>
</evidence>
<evidence type="ECO:0000313" key="9">
    <source>
        <dbReference type="EMBL" id="SER84226.1"/>
    </source>
</evidence>
<reference evidence="10" key="1">
    <citation type="submission" date="2016-10" db="EMBL/GenBank/DDBJ databases">
        <authorList>
            <person name="Varghese N."/>
            <person name="Submissions S."/>
        </authorList>
    </citation>
    <scope>NUCLEOTIDE SEQUENCE [LARGE SCALE GENOMIC DNA]</scope>
    <source>
        <strain evidence="10">DSM 16859</strain>
    </source>
</reference>
<dbReference type="GO" id="GO:0005737">
    <property type="term" value="C:cytoplasm"/>
    <property type="evidence" value="ECO:0007669"/>
    <property type="project" value="UniProtKB-SubCell"/>
</dbReference>
<dbReference type="Proteomes" id="UP000198815">
    <property type="component" value="Unassembled WGS sequence"/>
</dbReference>
<dbReference type="STRING" id="64702.SAMN05443377_11344"/>
<dbReference type="NCBIfam" id="TIGR01656">
    <property type="entry name" value="Histidinol-ppas"/>
    <property type="match status" value="1"/>
</dbReference>
<dbReference type="Pfam" id="PF13242">
    <property type="entry name" value="Hydrolase_like"/>
    <property type="match status" value="1"/>
</dbReference>
<dbReference type="NCBIfam" id="TIGR01662">
    <property type="entry name" value="HAD-SF-IIIA"/>
    <property type="match status" value="1"/>
</dbReference>
<dbReference type="AlphaFoldDB" id="A0A1H9SGR0"/>
<proteinExistence type="inferred from homology"/>
<evidence type="ECO:0000256" key="1">
    <source>
        <dbReference type="ARBA" id="ARBA00004496"/>
    </source>
</evidence>
<dbReference type="InterPro" id="IPR004446">
    <property type="entry name" value="Heptose_bisP_phosphatase"/>
</dbReference>
<evidence type="ECO:0000256" key="4">
    <source>
        <dbReference type="ARBA" id="ARBA00022723"/>
    </source>
</evidence>
<dbReference type="EMBL" id="FOGZ01000013">
    <property type="protein sequence ID" value="SER84226.1"/>
    <property type="molecule type" value="Genomic_DNA"/>
</dbReference>